<evidence type="ECO:0000256" key="7">
    <source>
        <dbReference type="ARBA" id="ARBA00023180"/>
    </source>
</evidence>
<dbReference type="InterPro" id="IPR000566">
    <property type="entry name" value="Lipocln_cytosolic_FA-bd_dom"/>
</dbReference>
<reference evidence="12" key="1">
    <citation type="submission" date="2025-08" db="UniProtKB">
        <authorList>
            <consortium name="Ensembl"/>
        </authorList>
    </citation>
    <scope>IDENTIFICATION</scope>
</reference>
<feature type="signal peptide" evidence="10">
    <location>
        <begin position="1"/>
        <end position="20"/>
    </location>
</feature>
<dbReference type="GO" id="GO:0005615">
    <property type="term" value="C:extracellular space"/>
    <property type="evidence" value="ECO:0007669"/>
    <property type="project" value="Ensembl"/>
</dbReference>
<organism evidence="12 13">
    <name type="scientific">Monodon monoceros</name>
    <name type="common">Narwhal</name>
    <name type="synonym">Ceratodon monodon</name>
    <dbReference type="NCBI Taxonomy" id="40151"/>
    <lineage>
        <taxon>Eukaryota</taxon>
        <taxon>Metazoa</taxon>
        <taxon>Chordata</taxon>
        <taxon>Craniata</taxon>
        <taxon>Vertebrata</taxon>
        <taxon>Euteleostomi</taxon>
        <taxon>Mammalia</taxon>
        <taxon>Eutheria</taxon>
        <taxon>Laurasiatheria</taxon>
        <taxon>Artiodactyla</taxon>
        <taxon>Whippomorpha</taxon>
        <taxon>Cetacea</taxon>
        <taxon>Odontoceti</taxon>
        <taxon>Monodontidae</taxon>
        <taxon>Monodon</taxon>
    </lineage>
</organism>
<keyword evidence="5 10" id="KW-0732">Signal</keyword>
<dbReference type="InterPro" id="IPR002345">
    <property type="entry name" value="Lipocalin"/>
</dbReference>
<keyword evidence="7" id="KW-0325">Glycoprotein</keyword>
<reference evidence="12" key="2">
    <citation type="submission" date="2025-09" db="UniProtKB">
        <authorList>
            <consortium name="Ensembl"/>
        </authorList>
    </citation>
    <scope>IDENTIFICATION</scope>
</reference>
<dbReference type="GO" id="GO:1903981">
    <property type="term" value="F:enterobactin binding"/>
    <property type="evidence" value="ECO:0007669"/>
    <property type="project" value="Ensembl"/>
</dbReference>
<dbReference type="PANTHER" id="PTHR11430:SF13">
    <property type="entry name" value="NEUTROPHIL GELATINASE-ASSOCIATED LIPOCALIN"/>
    <property type="match status" value="1"/>
</dbReference>
<dbReference type="InterPro" id="IPR003087">
    <property type="entry name" value="LCN2/LCN12"/>
</dbReference>
<evidence type="ECO:0000256" key="3">
    <source>
        <dbReference type="ARBA" id="ARBA00022448"/>
    </source>
</evidence>
<dbReference type="Pfam" id="PF00061">
    <property type="entry name" value="Lipocalin"/>
    <property type="match status" value="1"/>
</dbReference>
<dbReference type="GeneTree" id="ENSGT01050000244868"/>
<dbReference type="Gene3D" id="2.40.128.20">
    <property type="match status" value="1"/>
</dbReference>
<comment type="subcellular location">
    <subcellularLocation>
        <location evidence="1">Secreted</location>
    </subcellularLocation>
</comment>
<evidence type="ECO:0000256" key="4">
    <source>
        <dbReference type="ARBA" id="ARBA00022525"/>
    </source>
</evidence>
<evidence type="ECO:0000256" key="5">
    <source>
        <dbReference type="ARBA" id="ARBA00022729"/>
    </source>
</evidence>
<name>A0A8C6F7Q5_MONMO</name>
<dbReference type="CDD" id="cd19457">
    <property type="entry name" value="lipocalin_2-like"/>
    <property type="match status" value="1"/>
</dbReference>
<keyword evidence="4" id="KW-0964">Secreted</keyword>
<dbReference type="GO" id="GO:0042802">
    <property type="term" value="F:identical protein binding"/>
    <property type="evidence" value="ECO:0007669"/>
    <property type="project" value="Ensembl"/>
</dbReference>
<evidence type="ECO:0000256" key="1">
    <source>
        <dbReference type="ARBA" id="ARBA00004613"/>
    </source>
</evidence>
<dbReference type="Ensembl" id="ENSMMNT00015017160.1">
    <property type="protein sequence ID" value="ENSMMNP00015015645.1"/>
    <property type="gene ID" value="ENSMMNG00015011512.1"/>
</dbReference>
<dbReference type="InterPro" id="IPR012674">
    <property type="entry name" value="Calycin"/>
</dbReference>
<sequence>MPLGLLWLGLSLLGALHTQAQDSTPNLIPAPPLFRVPLQPNFQPDQFQGKWYIVGLAGNALKKEKQVQFKMYATIYELKEDRSYNVTSTLLRDERCDHWIRTFVPSSRPGQFTLGNIKGFPGVQSYTVRVATTNYNQFAIVYFKKVYKNQEYFKTTLYGRTKELTPQLKENFIRFAKSLGLTDEYILFPVPIGNDQLGRGRGDVGTTQARCCPTRERGEEGLGPLLSHWSPWEPLWVREDPAPPKDPWGTRGSGPQGFLPDR</sequence>
<evidence type="ECO:0000259" key="11">
    <source>
        <dbReference type="Pfam" id="PF00061"/>
    </source>
</evidence>
<feature type="region of interest" description="Disordered" evidence="9">
    <location>
        <begin position="237"/>
        <end position="262"/>
    </location>
</feature>
<evidence type="ECO:0000256" key="10">
    <source>
        <dbReference type="SAM" id="SignalP"/>
    </source>
</evidence>
<evidence type="ECO:0000313" key="12">
    <source>
        <dbReference type="Ensembl" id="ENSMMNP00015015645.1"/>
    </source>
</evidence>
<dbReference type="GO" id="GO:0042742">
    <property type="term" value="P:defense response to bacterium"/>
    <property type="evidence" value="ECO:0007669"/>
    <property type="project" value="Ensembl"/>
</dbReference>
<evidence type="ECO:0000256" key="2">
    <source>
        <dbReference type="ARBA" id="ARBA00006889"/>
    </source>
</evidence>
<dbReference type="Proteomes" id="UP000694561">
    <property type="component" value="Unplaced"/>
</dbReference>
<keyword evidence="6" id="KW-1015">Disulfide bond</keyword>
<comment type="similarity">
    <text evidence="2 8">Belongs to the calycin superfamily. Lipocalin family.</text>
</comment>
<proteinExistence type="inferred from homology"/>
<dbReference type="PROSITE" id="PS00213">
    <property type="entry name" value="LIPOCALIN"/>
    <property type="match status" value="1"/>
</dbReference>
<dbReference type="PANTHER" id="PTHR11430">
    <property type="entry name" value="LIPOCALIN"/>
    <property type="match status" value="1"/>
</dbReference>
<gene>
    <name evidence="12" type="primary">LCN2</name>
</gene>
<protein>
    <submittedName>
        <fullName evidence="12">Lipocalin 2</fullName>
    </submittedName>
</protein>
<dbReference type="GO" id="GO:0140315">
    <property type="term" value="F:iron ion sequestering activity"/>
    <property type="evidence" value="ECO:0007669"/>
    <property type="project" value="Ensembl"/>
</dbReference>
<dbReference type="PRINTS" id="PR01275">
    <property type="entry name" value="NGELATINASE"/>
</dbReference>
<feature type="chain" id="PRO_5034720776" evidence="10">
    <location>
        <begin position="21"/>
        <end position="262"/>
    </location>
</feature>
<dbReference type="AlphaFoldDB" id="A0A8C6F7Q5"/>
<evidence type="ECO:0000256" key="9">
    <source>
        <dbReference type="SAM" id="MobiDB-lite"/>
    </source>
</evidence>
<evidence type="ECO:0000256" key="6">
    <source>
        <dbReference type="ARBA" id="ARBA00023157"/>
    </source>
</evidence>
<evidence type="ECO:0000313" key="13">
    <source>
        <dbReference type="Proteomes" id="UP000694561"/>
    </source>
</evidence>
<dbReference type="GO" id="GO:0005506">
    <property type="term" value="F:iron ion binding"/>
    <property type="evidence" value="ECO:0007669"/>
    <property type="project" value="Ensembl"/>
</dbReference>
<accession>A0A8C6F7Q5</accession>
<dbReference type="SUPFAM" id="SSF50814">
    <property type="entry name" value="Lipocalins"/>
    <property type="match status" value="1"/>
</dbReference>
<evidence type="ECO:0000256" key="8">
    <source>
        <dbReference type="RuleBase" id="RU003695"/>
    </source>
</evidence>
<keyword evidence="3" id="KW-0813">Transport</keyword>
<dbReference type="InterPro" id="IPR022272">
    <property type="entry name" value="Lipocalin_CS"/>
</dbReference>
<dbReference type="PRINTS" id="PR00179">
    <property type="entry name" value="LIPOCALIN"/>
</dbReference>
<feature type="domain" description="Lipocalin/cytosolic fatty-acid binding" evidence="11">
    <location>
        <begin position="48"/>
        <end position="189"/>
    </location>
</feature>
<keyword evidence="13" id="KW-1185">Reference proteome</keyword>